<reference evidence="3 4" key="1">
    <citation type="submission" date="2012-02" db="EMBL/GenBank/DDBJ databases">
        <title>Complete genome sequence of Phycisphaera mikurensis NBRC 102666.</title>
        <authorList>
            <person name="Ankai A."/>
            <person name="Hosoyama A."/>
            <person name="Terui Y."/>
            <person name="Sekine M."/>
            <person name="Fukai R."/>
            <person name="Kato Y."/>
            <person name="Nakamura S."/>
            <person name="Yamada-Narita S."/>
            <person name="Kawakoshi A."/>
            <person name="Fukunaga Y."/>
            <person name="Yamazaki S."/>
            <person name="Fujita N."/>
        </authorList>
    </citation>
    <scope>NUCLEOTIDE SEQUENCE [LARGE SCALE GENOMIC DNA]</scope>
    <source>
        <strain evidence="4">NBRC 102666 / KCTC 22515 / FYK2301M01</strain>
    </source>
</reference>
<dbReference type="HOGENOM" id="CLU_121334_0_0_0"/>
<proteinExistence type="predicted"/>
<dbReference type="AlphaFoldDB" id="I0IC26"/>
<name>I0IC26_PHYMF</name>
<dbReference type="STRING" id="1142394.PSMK_06550"/>
<dbReference type="InterPro" id="IPR005133">
    <property type="entry name" value="PhaG_MnhG_YufB"/>
</dbReference>
<dbReference type="KEGG" id="phm:PSMK_06550"/>
<protein>
    <submittedName>
        <fullName evidence="3">Na(+)/H(+) antiporter subunit G</fullName>
    </submittedName>
</protein>
<dbReference type="NCBIfam" id="NF009314">
    <property type="entry name" value="PRK12674.1-2"/>
    <property type="match status" value="1"/>
</dbReference>
<feature type="compositionally biased region" description="Basic and acidic residues" evidence="1">
    <location>
        <begin position="116"/>
        <end position="128"/>
    </location>
</feature>
<gene>
    <name evidence="3" type="primary">mrpG</name>
    <name evidence="3" type="ordered locus">PSMK_06550</name>
</gene>
<evidence type="ECO:0000313" key="3">
    <source>
        <dbReference type="EMBL" id="BAM02814.1"/>
    </source>
</evidence>
<dbReference type="PANTHER" id="PTHR34703:SF1">
    <property type="entry name" value="ANTIPORTER SUBUNIT MNHG2-RELATED"/>
    <property type="match status" value="1"/>
</dbReference>
<feature type="region of interest" description="Disordered" evidence="1">
    <location>
        <begin position="107"/>
        <end position="128"/>
    </location>
</feature>
<evidence type="ECO:0000313" key="4">
    <source>
        <dbReference type="Proteomes" id="UP000007881"/>
    </source>
</evidence>
<dbReference type="eggNOG" id="COG1320">
    <property type="taxonomic scope" value="Bacteria"/>
</dbReference>
<keyword evidence="2" id="KW-1133">Transmembrane helix</keyword>
<keyword evidence="4" id="KW-1185">Reference proteome</keyword>
<feature type="transmembrane region" description="Helical" evidence="2">
    <location>
        <begin position="67"/>
        <end position="88"/>
    </location>
</feature>
<dbReference type="RefSeq" id="WP_014436034.1">
    <property type="nucleotide sequence ID" value="NC_017080.1"/>
</dbReference>
<organism evidence="3 4">
    <name type="scientific">Phycisphaera mikurensis (strain NBRC 102666 / KCTC 22515 / FYK2301M01)</name>
    <dbReference type="NCBI Taxonomy" id="1142394"/>
    <lineage>
        <taxon>Bacteria</taxon>
        <taxon>Pseudomonadati</taxon>
        <taxon>Planctomycetota</taxon>
        <taxon>Phycisphaerae</taxon>
        <taxon>Phycisphaerales</taxon>
        <taxon>Phycisphaeraceae</taxon>
        <taxon>Phycisphaera</taxon>
    </lineage>
</organism>
<accession>I0IC26</accession>
<dbReference type="NCBIfam" id="TIGR01300">
    <property type="entry name" value="CPA3_mnhG_phaG"/>
    <property type="match status" value="1"/>
</dbReference>
<dbReference type="OrthoDB" id="9806575at2"/>
<dbReference type="Proteomes" id="UP000007881">
    <property type="component" value="Chromosome"/>
</dbReference>
<keyword evidence="2" id="KW-0812">Transmembrane</keyword>
<sequence length="128" mass="13434">MPAECLNVLEYAALGLGVALCLLAGVGILRMPDVYTRMQASTKAGTLGIGLIMVSVALHFRDAVTGLQAALVIAFLFLTAPVASHLISRAAHALGASMWDRSVIDEMPATASTPTDPRKPDPNPHERG</sequence>
<evidence type="ECO:0000256" key="2">
    <source>
        <dbReference type="SAM" id="Phobius"/>
    </source>
</evidence>
<dbReference type="EMBL" id="AP012338">
    <property type="protein sequence ID" value="BAM02814.1"/>
    <property type="molecule type" value="Genomic_DNA"/>
</dbReference>
<dbReference type="Pfam" id="PF03334">
    <property type="entry name" value="PhaG_MnhG_YufB"/>
    <property type="match status" value="1"/>
</dbReference>
<keyword evidence="2" id="KW-0472">Membrane</keyword>
<feature type="transmembrane region" description="Helical" evidence="2">
    <location>
        <begin position="12"/>
        <end position="32"/>
    </location>
</feature>
<dbReference type="GO" id="GO:0015385">
    <property type="term" value="F:sodium:proton antiporter activity"/>
    <property type="evidence" value="ECO:0007669"/>
    <property type="project" value="TreeGrafter"/>
</dbReference>
<dbReference type="PANTHER" id="PTHR34703">
    <property type="entry name" value="ANTIPORTER SUBUNIT MNHG2-RELATED"/>
    <property type="match status" value="1"/>
</dbReference>
<evidence type="ECO:0000256" key="1">
    <source>
        <dbReference type="SAM" id="MobiDB-lite"/>
    </source>
</evidence>